<gene>
    <name evidence="3" type="ORF">TVAG_317040</name>
</gene>
<dbReference type="InterPro" id="IPR020683">
    <property type="entry name" value="DUF3447"/>
</dbReference>
<dbReference type="EMBL" id="DS113559">
    <property type="protein sequence ID" value="EAY01715.1"/>
    <property type="molecule type" value="Genomic_DNA"/>
</dbReference>
<dbReference type="Pfam" id="PF11929">
    <property type="entry name" value="DUF3447"/>
    <property type="match status" value="1"/>
</dbReference>
<dbReference type="PROSITE" id="PS50088">
    <property type="entry name" value="ANK_REPEAT"/>
    <property type="match status" value="1"/>
</dbReference>
<evidence type="ECO:0000313" key="3">
    <source>
        <dbReference type="EMBL" id="EAY01715.1"/>
    </source>
</evidence>
<dbReference type="KEGG" id="tva:4759542"/>
<reference evidence="3" key="2">
    <citation type="journal article" date="2007" name="Science">
        <title>Draft genome sequence of the sexually transmitted pathogen Trichomonas vaginalis.</title>
        <authorList>
            <person name="Carlton J.M."/>
            <person name="Hirt R.P."/>
            <person name="Silva J.C."/>
            <person name="Delcher A.L."/>
            <person name="Schatz M."/>
            <person name="Zhao Q."/>
            <person name="Wortman J.R."/>
            <person name="Bidwell S.L."/>
            <person name="Alsmark U.C.M."/>
            <person name="Besteiro S."/>
            <person name="Sicheritz-Ponten T."/>
            <person name="Noel C.J."/>
            <person name="Dacks J.B."/>
            <person name="Foster P.G."/>
            <person name="Simillion C."/>
            <person name="Van de Peer Y."/>
            <person name="Miranda-Saavedra D."/>
            <person name="Barton G.J."/>
            <person name="Westrop G.D."/>
            <person name="Mueller S."/>
            <person name="Dessi D."/>
            <person name="Fiori P.L."/>
            <person name="Ren Q."/>
            <person name="Paulsen I."/>
            <person name="Zhang H."/>
            <person name="Bastida-Corcuera F.D."/>
            <person name="Simoes-Barbosa A."/>
            <person name="Brown M.T."/>
            <person name="Hayes R.D."/>
            <person name="Mukherjee M."/>
            <person name="Okumura C.Y."/>
            <person name="Schneider R."/>
            <person name="Smith A.J."/>
            <person name="Vanacova S."/>
            <person name="Villalvazo M."/>
            <person name="Haas B.J."/>
            <person name="Pertea M."/>
            <person name="Feldblyum T.V."/>
            <person name="Utterback T.R."/>
            <person name="Shu C.L."/>
            <person name="Osoegawa K."/>
            <person name="de Jong P.J."/>
            <person name="Hrdy I."/>
            <person name="Horvathova L."/>
            <person name="Zubacova Z."/>
            <person name="Dolezal P."/>
            <person name="Malik S.B."/>
            <person name="Logsdon J.M. Jr."/>
            <person name="Henze K."/>
            <person name="Gupta A."/>
            <person name="Wang C.C."/>
            <person name="Dunne R.L."/>
            <person name="Upcroft J.A."/>
            <person name="Upcroft P."/>
            <person name="White O."/>
            <person name="Salzberg S.L."/>
            <person name="Tang P."/>
            <person name="Chiu C.-H."/>
            <person name="Lee Y.-S."/>
            <person name="Embley T.M."/>
            <person name="Coombs G.H."/>
            <person name="Mottram J.C."/>
            <person name="Tachezy J."/>
            <person name="Fraser-Liggett C.M."/>
            <person name="Johnson P.J."/>
        </authorList>
    </citation>
    <scope>NUCLEOTIDE SEQUENCE [LARGE SCALE GENOMIC DNA]</scope>
    <source>
        <strain evidence="3">G3</strain>
    </source>
</reference>
<evidence type="ECO:0000259" key="2">
    <source>
        <dbReference type="Pfam" id="PF11929"/>
    </source>
</evidence>
<dbReference type="InParanoid" id="A2F080"/>
<name>A2F080_TRIV3</name>
<sequence>MEDDFIAKQIKLEDQIFNMDEHNIDEILHFIKSNPQFHKENIRLIVENSSRYRFVNRSLYNKFSEIVGGEIKCFSDNNSLSKLFLADNLSELTAMEDQDPKNLIDLAAIYGAVNCFKYLKMNNCQIQISTLKWSVYGGNQEIIEMLLQEGYSFVDCIERAIETHRNDILDYFISIYEKQNFKISDKFCIEHYNTYAMMKYANIRDMHACETAIKITNFAISNYLLIKFYSLYKTELDNILARCVYWNYSFGYKMIIENGYKTKNAAIFHYACTSPENTEELVKYLIEKGFPIKSNSRSVISGFIQCLWNKKLKEAKVILNCVENIKQVHNEYEYPIITYLTKSIDNIELLQLMIEKGADVNETQLGSFPLVIAAQGGKYQVVKILLENGANPKTRYMGKSIDQITYNYETKKLIEKYIKDESE</sequence>
<keyword evidence="4" id="KW-1185">Reference proteome</keyword>
<dbReference type="SMART" id="SM00248">
    <property type="entry name" value="ANK"/>
    <property type="match status" value="4"/>
</dbReference>
<dbReference type="SMR" id="A2F080"/>
<dbReference type="VEuPathDB" id="TrichDB:TVAGG3_0985730"/>
<dbReference type="PANTHER" id="PTHR24159:SF5">
    <property type="entry name" value="ANK_REP_REGION DOMAIN-CONTAINING PROTEIN"/>
    <property type="match status" value="1"/>
</dbReference>
<dbReference type="PANTHER" id="PTHR24159">
    <property type="match status" value="1"/>
</dbReference>
<dbReference type="PROSITE" id="PS50297">
    <property type="entry name" value="ANK_REP_REGION"/>
    <property type="match status" value="1"/>
</dbReference>
<dbReference type="Gene3D" id="1.25.40.20">
    <property type="entry name" value="Ankyrin repeat-containing domain"/>
    <property type="match status" value="2"/>
</dbReference>
<dbReference type="STRING" id="5722.A2F080"/>
<feature type="repeat" description="ANK" evidence="1">
    <location>
        <begin position="365"/>
        <end position="397"/>
    </location>
</feature>
<protein>
    <recommendedName>
        <fullName evidence="2">DUF3447 domain-containing protein</fullName>
    </recommendedName>
</protein>
<proteinExistence type="predicted"/>
<organism evidence="3 4">
    <name type="scientific">Trichomonas vaginalis (strain ATCC PRA-98 / G3)</name>
    <dbReference type="NCBI Taxonomy" id="412133"/>
    <lineage>
        <taxon>Eukaryota</taxon>
        <taxon>Metamonada</taxon>
        <taxon>Parabasalia</taxon>
        <taxon>Trichomonadida</taxon>
        <taxon>Trichomonadidae</taxon>
        <taxon>Trichomonas</taxon>
    </lineage>
</organism>
<keyword evidence="1" id="KW-0040">ANK repeat</keyword>
<dbReference type="InterPro" id="IPR036770">
    <property type="entry name" value="Ankyrin_rpt-contain_sf"/>
</dbReference>
<dbReference type="VEuPathDB" id="TrichDB:TVAG_317040"/>
<dbReference type="InterPro" id="IPR002110">
    <property type="entry name" value="Ankyrin_rpt"/>
</dbReference>
<evidence type="ECO:0000256" key="1">
    <source>
        <dbReference type="PROSITE-ProRule" id="PRU00023"/>
    </source>
</evidence>
<accession>A2F080</accession>
<dbReference type="RefSeq" id="XP_001330411.1">
    <property type="nucleotide sequence ID" value="XM_001330376.1"/>
</dbReference>
<evidence type="ECO:0000313" key="4">
    <source>
        <dbReference type="Proteomes" id="UP000001542"/>
    </source>
</evidence>
<reference evidence="3" key="1">
    <citation type="submission" date="2006-10" db="EMBL/GenBank/DDBJ databases">
        <authorList>
            <person name="Amadeo P."/>
            <person name="Zhao Q."/>
            <person name="Wortman J."/>
            <person name="Fraser-Liggett C."/>
            <person name="Carlton J."/>
        </authorList>
    </citation>
    <scope>NUCLEOTIDE SEQUENCE</scope>
    <source>
        <strain evidence="3">G3</strain>
    </source>
</reference>
<dbReference type="SUPFAM" id="SSF48403">
    <property type="entry name" value="Ankyrin repeat"/>
    <property type="match status" value="1"/>
</dbReference>
<feature type="domain" description="DUF3447" evidence="2">
    <location>
        <begin position="123"/>
        <end position="200"/>
    </location>
</feature>
<dbReference type="AlphaFoldDB" id="A2F080"/>
<dbReference type="Proteomes" id="UP000001542">
    <property type="component" value="Unassembled WGS sequence"/>
</dbReference>
<dbReference type="Pfam" id="PF12796">
    <property type="entry name" value="Ank_2"/>
    <property type="match status" value="1"/>
</dbReference>